<comment type="pathway">
    <text evidence="7">Purine metabolism.</text>
</comment>
<evidence type="ECO:0000256" key="1">
    <source>
        <dbReference type="ARBA" id="ARBA00001936"/>
    </source>
</evidence>
<dbReference type="InterPro" id="IPR016185">
    <property type="entry name" value="PreATP-grasp_dom_sf"/>
</dbReference>
<dbReference type="GO" id="GO:0046872">
    <property type="term" value="F:metal ion binding"/>
    <property type="evidence" value="ECO:0007669"/>
    <property type="project" value="InterPro"/>
</dbReference>
<dbReference type="InterPro" id="IPR011761">
    <property type="entry name" value="ATP-grasp"/>
</dbReference>
<dbReference type="AlphaFoldDB" id="A0A0R2FNQ2"/>
<dbReference type="GO" id="GO:0005524">
    <property type="term" value="F:ATP binding"/>
    <property type="evidence" value="ECO:0007669"/>
    <property type="project" value="UniProtKB-UniRule"/>
</dbReference>
<reference evidence="10 11" key="1">
    <citation type="journal article" date="2015" name="Genome Announc.">
        <title>Expanding the biotechnology potential of lactobacilli through comparative genomics of 213 strains and associated genera.</title>
        <authorList>
            <person name="Sun Z."/>
            <person name="Harris H.M."/>
            <person name="McCann A."/>
            <person name="Guo C."/>
            <person name="Argimon S."/>
            <person name="Zhang W."/>
            <person name="Yang X."/>
            <person name="Jeffery I.B."/>
            <person name="Cooney J.C."/>
            <person name="Kagawa T.F."/>
            <person name="Liu W."/>
            <person name="Song Y."/>
            <person name="Salvetti E."/>
            <person name="Wrobel A."/>
            <person name="Rasinkangas P."/>
            <person name="Parkhill J."/>
            <person name="Rea M.C."/>
            <person name="O'Sullivan O."/>
            <person name="Ritari J."/>
            <person name="Douillard F.P."/>
            <person name="Paul Ross R."/>
            <person name="Yang R."/>
            <person name="Briner A.E."/>
            <person name="Felis G.E."/>
            <person name="de Vos W.M."/>
            <person name="Barrangou R."/>
            <person name="Klaenhammer T.R."/>
            <person name="Caufield P.W."/>
            <person name="Cui Y."/>
            <person name="Zhang H."/>
            <person name="O'Toole P.W."/>
        </authorList>
    </citation>
    <scope>NUCLEOTIDE SEQUENCE [LARGE SCALE GENOMIC DNA]</scope>
    <source>
        <strain evidence="10 11">ATCC 27304</strain>
    </source>
</reference>
<dbReference type="Gene3D" id="3.30.470.20">
    <property type="entry name" value="ATP-grasp fold, B domain"/>
    <property type="match status" value="1"/>
</dbReference>
<dbReference type="SUPFAM" id="SSF52440">
    <property type="entry name" value="PreATP-grasp domain"/>
    <property type="match status" value="1"/>
</dbReference>
<dbReference type="Pfam" id="PF02222">
    <property type="entry name" value="ATP-grasp"/>
    <property type="match status" value="1"/>
</dbReference>
<evidence type="ECO:0000256" key="5">
    <source>
        <dbReference type="ARBA" id="ARBA00022840"/>
    </source>
</evidence>
<comment type="caution">
    <text evidence="10">The sequence shown here is derived from an EMBL/GenBank/DDBJ whole genome shotgun (WGS) entry which is preliminary data.</text>
</comment>
<dbReference type="InterPro" id="IPR013815">
    <property type="entry name" value="ATP_grasp_subdomain_1"/>
</dbReference>
<dbReference type="GO" id="GO:0006164">
    <property type="term" value="P:purine nucleotide biosynthetic process"/>
    <property type="evidence" value="ECO:0007669"/>
    <property type="project" value="UniProtKB-KW"/>
</dbReference>
<dbReference type="PANTHER" id="PTHR11609">
    <property type="entry name" value="PURINE BIOSYNTHESIS PROTEIN 6/7, PUR6/7"/>
    <property type="match status" value="1"/>
</dbReference>
<dbReference type="Proteomes" id="UP000051727">
    <property type="component" value="Unassembled WGS sequence"/>
</dbReference>
<name>A0A0R2FNQ2_9LACO</name>
<evidence type="ECO:0000256" key="2">
    <source>
        <dbReference type="ARBA" id="ARBA00001946"/>
    </source>
</evidence>
<keyword evidence="5 8" id="KW-0067">ATP-binding</keyword>
<comment type="cofactor">
    <cofactor evidence="1">
        <name>Mn(2+)</name>
        <dbReference type="ChEBI" id="CHEBI:29035"/>
    </cofactor>
</comment>
<dbReference type="Gene3D" id="3.30.1490.20">
    <property type="entry name" value="ATP-grasp fold, A domain"/>
    <property type="match status" value="1"/>
</dbReference>
<feature type="domain" description="ATP-grasp" evidence="9">
    <location>
        <begin position="118"/>
        <end position="304"/>
    </location>
</feature>
<dbReference type="Pfam" id="PF22660">
    <property type="entry name" value="RS_preATP-grasp-like"/>
    <property type="match status" value="1"/>
</dbReference>
<dbReference type="PANTHER" id="PTHR11609:SF5">
    <property type="entry name" value="PHOSPHORIBOSYLAMINOIMIDAZOLE CARBOXYLASE"/>
    <property type="match status" value="1"/>
</dbReference>
<evidence type="ECO:0000256" key="6">
    <source>
        <dbReference type="ARBA" id="ARBA00023211"/>
    </source>
</evidence>
<organism evidence="10 11">
    <name type="scientific">Liquorilactobacillus mali</name>
    <dbReference type="NCBI Taxonomy" id="1618"/>
    <lineage>
        <taxon>Bacteria</taxon>
        <taxon>Bacillati</taxon>
        <taxon>Bacillota</taxon>
        <taxon>Bacilli</taxon>
        <taxon>Lactobacillales</taxon>
        <taxon>Lactobacillaceae</taxon>
        <taxon>Liquorilactobacillus</taxon>
    </lineage>
</organism>
<evidence type="ECO:0000259" key="9">
    <source>
        <dbReference type="PROSITE" id="PS50975"/>
    </source>
</evidence>
<protein>
    <submittedName>
        <fullName evidence="10">Phosphoribosylaminoimidazole carboxylase, ATPase subunit</fullName>
    </submittedName>
</protein>
<evidence type="ECO:0000256" key="7">
    <source>
        <dbReference type="ARBA" id="ARBA00025704"/>
    </source>
</evidence>
<gene>
    <name evidence="10" type="ORF">IV36_GL002240</name>
</gene>
<evidence type="ECO:0000256" key="3">
    <source>
        <dbReference type="ARBA" id="ARBA00022741"/>
    </source>
</evidence>
<dbReference type="InterPro" id="IPR054350">
    <property type="entry name" value="PurT/PurK_preATP-grasp"/>
</dbReference>
<dbReference type="STRING" id="1618.IV36_GL002240"/>
<dbReference type="PROSITE" id="PS50975">
    <property type="entry name" value="ATP_GRASP"/>
    <property type="match status" value="1"/>
</dbReference>
<evidence type="ECO:0000256" key="4">
    <source>
        <dbReference type="ARBA" id="ARBA00022755"/>
    </source>
</evidence>
<dbReference type="Gene3D" id="3.40.50.20">
    <property type="match status" value="1"/>
</dbReference>
<dbReference type="PATRIC" id="fig|1618.3.peg.2302"/>
<comment type="cofactor">
    <cofactor evidence="2">
        <name>Mg(2+)</name>
        <dbReference type="ChEBI" id="CHEBI:18420"/>
    </cofactor>
</comment>
<keyword evidence="6" id="KW-0464">Manganese</keyword>
<evidence type="ECO:0000313" key="11">
    <source>
        <dbReference type="Proteomes" id="UP000051727"/>
    </source>
</evidence>
<accession>A0A0R2FNQ2</accession>
<evidence type="ECO:0000313" key="10">
    <source>
        <dbReference type="EMBL" id="KRN30201.1"/>
    </source>
</evidence>
<dbReference type="SUPFAM" id="SSF56059">
    <property type="entry name" value="Glutathione synthetase ATP-binding domain-like"/>
    <property type="match status" value="1"/>
</dbReference>
<dbReference type="GO" id="GO:0005829">
    <property type="term" value="C:cytosol"/>
    <property type="evidence" value="ECO:0007669"/>
    <property type="project" value="TreeGrafter"/>
</dbReference>
<dbReference type="OrthoDB" id="9804625at2"/>
<evidence type="ECO:0000256" key="8">
    <source>
        <dbReference type="PROSITE-ProRule" id="PRU00409"/>
    </source>
</evidence>
<keyword evidence="4" id="KW-0658">Purine biosynthesis</keyword>
<keyword evidence="3 8" id="KW-0547">Nucleotide-binding</keyword>
<sequence>MESSERMEKKILFPGDTIGIIGESSNGIMLAEAAKKMGFKVIAYNSDEAAPTMQEADLGVVGSLHSKSKLQDFAERCDLVTYESDKVPSDAVELVKQYTQVPQDSEALEITQDRLLERAFLEQMNVNIAPYATIVSLDDIYQAIGSIGYPCVLKPIQKGFGRKRQQVINKQSDIAKCADIIDLGTYVLEAWIPYEKELSVIIGKEFDGKLDFFPIVENVYRDHHLFQSITKSQLEDDVQSEVHRIATEIATQLEYVGVLEIAFFLTNSGSLYVKRVVPALHKAGFVFEKATNISMFEVHLRALAQMPIPQVRFVQPTVMVAVKDEDLEPLRTQWVLKDNWFYRFYRYPQTKRMVDPGYLLVLAGTTTEAVQQIEATNIWNDKSAEVDSPKEITDEEIQ</sequence>
<dbReference type="InterPro" id="IPR003135">
    <property type="entry name" value="ATP-grasp_carboxylate-amine"/>
</dbReference>
<dbReference type="EMBL" id="JQAR01000008">
    <property type="protein sequence ID" value="KRN30201.1"/>
    <property type="molecule type" value="Genomic_DNA"/>
</dbReference>
<proteinExistence type="predicted"/>